<proteinExistence type="predicted"/>
<keyword evidence="2" id="KW-1185">Reference proteome</keyword>
<dbReference type="HOGENOM" id="CLU_2190663_0_0_1"/>
<reference evidence="2" key="1">
    <citation type="journal article" date="2013" name="Science">
        <title>The Amborella genome and the evolution of flowering plants.</title>
        <authorList>
            <consortium name="Amborella Genome Project"/>
        </authorList>
    </citation>
    <scope>NUCLEOTIDE SEQUENCE [LARGE SCALE GENOMIC DNA]</scope>
</reference>
<dbReference type="AlphaFoldDB" id="W1P174"/>
<dbReference type="Gramene" id="ERN00680">
    <property type="protein sequence ID" value="ERN00680"/>
    <property type="gene ID" value="AMTR_s00106p00051220"/>
</dbReference>
<organism evidence="1 2">
    <name type="scientific">Amborella trichopoda</name>
    <dbReference type="NCBI Taxonomy" id="13333"/>
    <lineage>
        <taxon>Eukaryota</taxon>
        <taxon>Viridiplantae</taxon>
        <taxon>Streptophyta</taxon>
        <taxon>Embryophyta</taxon>
        <taxon>Tracheophyta</taxon>
        <taxon>Spermatophyta</taxon>
        <taxon>Magnoliopsida</taxon>
        <taxon>Amborellales</taxon>
        <taxon>Amborellaceae</taxon>
        <taxon>Amborella</taxon>
    </lineage>
</organism>
<evidence type="ECO:0000313" key="2">
    <source>
        <dbReference type="Proteomes" id="UP000017836"/>
    </source>
</evidence>
<evidence type="ECO:0000313" key="1">
    <source>
        <dbReference type="EMBL" id="ERN00680.1"/>
    </source>
</evidence>
<accession>W1P174</accession>
<dbReference type="Proteomes" id="UP000017836">
    <property type="component" value="Unassembled WGS sequence"/>
</dbReference>
<dbReference type="EMBL" id="KI394815">
    <property type="protein sequence ID" value="ERN00680.1"/>
    <property type="molecule type" value="Genomic_DNA"/>
</dbReference>
<name>W1P174_AMBTC</name>
<sequence length="109" mass="11303">GGGKGQLFNIGWKARGREAVFASYKKISTGVRVVKGGQVHVDGHLEGVDVSRGCWLSQLGGREVDGIDGNAKEVVGVAWMAGIWRLGSILGSGLGVENCGHGLADGESR</sequence>
<protein>
    <submittedName>
        <fullName evidence="1">Uncharacterized protein</fullName>
    </submittedName>
</protein>
<gene>
    <name evidence="1" type="ORF">AMTR_s00106p00051220</name>
</gene>
<feature type="non-terminal residue" evidence="1">
    <location>
        <position position="1"/>
    </location>
</feature>